<proteinExistence type="predicted"/>
<dbReference type="FunCoup" id="D2UYH4">
    <property type="interactions" value="4"/>
</dbReference>
<gene>
    <name evidence="1" type="ORF">NAEGRDRAFT_61471</name>
</gene>
<dbReference type="KEGG" id="ngr:NAEGRDRAFT_61471"/>
<name>D2UYH4_NAEGR</name>
<dbReference type="OrthoDB" id="10255128at2759"/>
<dbReference type="Proteomes" id="UP000006671">
    <property type="component" value="Unassembled WGS sequence"/>
</dbReference>
<dbReference type="InParanoid" id="D2UYH4"/>
<evidence type="ECO:0000313" key="1">
    <source>
        <dbReference type="EMBL" id="EFC50793.1"/>
    </source>
</evidence>
<dbReference type="PANTHER" id="PTHR28181">
    <property type="entry name" value="UPF0655 PROTEIN YCR015C"/>
    <property type="match status" value="1"/>
</dbReference>
<dbReference type="AlphaFoldDB" id="D2UYH4"/>
<dbReference type="PANTHER" id="PTHR28181:SF1">
    <property type="entry name" value="COLD TOLERANCE PROTEIN 1"/>
    <property type="match status" value="1"/>
</dbReference>
<dbReference type="OMA" id="CVTSMDK"/>
<organism evidence="2">
    <name type="scientific">Naegleria gruberi</name>
    <name type="common">Amoeba</name>
    <dbReference type="NCBI Taxonomy" id="5762"/>
    <lineage>
        <taxon>Eukaryota</taxon>
        <taxon>Discoba</taxon>
        <taxon>Heterolobosea</taxon>
        <taxon>Tetramitia</taxon>
        <taxon>Eutetramitia</taxon>
        <taxon>Vahlkampfiidae</taxon>
        <taxon>Naegleria</taxon>
    </lineage>
</organism>
<dbReference type="Gene3D" id="3.40.50.1000">
    <property type="entry name" value="HAD superfamily/HAD-like"/>
    <property type="match status" value="1"/>
</dbReference>
<dbReference type="InterPro" id="IPR023214">
    <property type="entry name" value="HAD_sf"/>
</dbReference>
<dbReference type="RefSeq" id="XP_002683537.1">
    <property type="nucleotide sequence ID" value="XM_002683491.1"/>
</dbReference>
<protein>
    <submittedName>
        <fullName evidence="1">Predicted protein</fullName>
    </submittedName>
</protein>
<dbReference type="SUPFAM" id="SSF56784">
    <property type="entry name" value="HAD-like"/>
    <property type="match status" value="1"/>
</dbReference>
<dbReference type="VEuPathDB" id="AmoebaDB:NAEGRDRAFT_61471"/>
<evidence type="ECO:0000313" key="2">
    <source>
        <dbReference type="Proteomes" id="UP000006671"/>
    </source>
</evidence>
<dbReference type="InterPro" id="IPR050849">
    <property type="entry name" value="HAD-like_hydrolase_phosphatase"/>
</dbReference>
<reference evidence="1 2" key="1">
    <citation type="journal article" date="2010" name="Cell">
        <title>The genome of Naegleria gruberi illuminates early eukaryotic versatility.</title>
        <authorList>
            <person name="Fritz-Laylin L.K."/>
            <person name="Prochnik S.E."/>
            <person name="Ginger M.L."/>
            <person name="Dacks J.B."/>
            <person name="Carpenter M.L."/>
            <person name="Field M.C."/>
            <person name="Kuo A."/>
            <person name="Paredez A."/>
            <person name="Chapman J."/>
            <person name="Pham J."/>
            <person name="Shu S."/>
            <person name="Neupane R."/>
            <person name="Cipriano M."/>
            <person name="Mancuso J."/>
            <person name="Tu H."/>
            <person name="Salamov A."/>
            <person name="Lindquist E."/>
            <person name="Shapiro H."/>
            <person name="Lucas S."/>
            <person name="Grigoriev I.V."/>
            <person name="Cande W.Z."/>
            <person name="Fulton C."/>
            <person name="Rokhsar D.S."/>
            <person name="Dawson S.C."/>
        </authorList>
    </citation>
    <scope>NUCLEOTIDE SEQUENCE [LARGE SCALE GENOMIC DNA]</scope>
    <source>
        <strain evidence="1 2">NEG-M</strain>
    </source>
</reference>
<dbReference type="EMBL" id="GG738845">
    <property type="protein sequence ID" value="EFC50793.1"/>
    <property type="molecule type" value="Genomic_DNA"/>
</dbReference>
<keyword evidence="2" id="KW-1185">Reference proteome</keyword>
<sequence length="329" mass="37723">MNNGRKSRSNLRLFVDFDSTITKSDTCTLIPQLLKNPEKNQAWEMVSNDFLKKYETILSKYEGNISMSNISDFLNEMDHVELFGVNSVEQNNLLEGLSKKDLEELPKKFHTELAPQCESLFELLYEFGKKKNIELCIISSNWSFDVIQSFIKQNVQKHVNTHLNIFSVDRINETLTNPEVIPTIPTQWSVENSSFPNIYIYTNDLQFNENGISTGKFSSKQCVTSMDKLMSLRHHLFISRDTSKTIYIGDSVNDLRCILETNGILYHPRNNEETTILSLFKRLGIPLSKLPQNAASSIQQVQTTLIPSPHFASNWEEITSSIRSELLVN</sequence>
<dbReference type="GeneID" id="8863833"/>
<dbReference type="InterPro" id="IPR036412">
    <property type="entry name" value="HAD-like_sf"/>
</dbReference>
<accession>D2UYH4</accession>